<feature type="transmembrane region" description="Helical" evidence="1">
    <location>
        <begin position="229"/>
        <end position="249"/>
    </location>
</feature>
<evidence type="ECO:0000313" key="2">
    <source>
        <dbReference type="EMBL" id="SUQ19243.1"/>
    </source>
</evidence>
<dbReference type="InterPro" id="IPR049458">
    <property type="entry name" value="EpsG-like"/>
</dbReference>
<feature type="transmembrane region" description="Helical" evidence="1">
    <location>
        <begin position="27"/>
        <end position="46"/>
    </location>
</feature>
<feature type="transmembrane region" description="Helical" evidence="1">
    <location>
        <begin position="156"/>
        <end position="177"/>
    </location>
</feature>
<proteinExistence type="predicted"/>
<sequence>MLYVSCSSLVLILSLFAEKRENKIPLFFSALLLSLFCGLRGVGTGVDTTHYYTFMSYIRLSGISYGSDIGFSAISYVLMSFFDNPHYPLLIYAMITNFLIVYRLWNFRTEASFPLMMLIYVVVYYPYTFNIVRQFLAISIIFWATKFIEQKKYARYIIANAIASSIHTSSLMCFCLLFLPFNKEKNDKLYKVVGLGFALLLIIAGLDLYNANIHKYEGHFVVSHAKSQMMSVFKIIWLSIIVLLGRVFGNNQFSISKYGTCIPMQIHVPMIYAAGLGLSTLSMLFPFMNRIGFYFIMYEMPFWGQAVRAKVDAVTYKMAIFVIVGYVLVSKILSGENADNLFYYNSFLSQI</sequence>
<dbReference type="Proteomes" id="UP000255423">
    <property type="component" value="Unassembled WGS sequence"/>
</dbReference>
<dbReference type="AlphaFoldDB" id="A0A380RUI3"/>
<feature type="transmembrane region" description="Helical" evidence="1">
    <location>
        <begin position="87"/>
        <end position="105"/>
    </location>
</feature>
<feature type="transmembrane region" description="Helical" evidence="1">
    <location>
        <begin position="189"/>
        <end position="209"/>
    </location>
</feature>
<name>A0A380RUI3_FIBSU</name>
<feature type="transmembrane region" description="Helical" evidence="1">
    <location>
        <begin position="316"/>
        <end position="333"/>
    </location>
</feature>
<dbReference type="EMBL" id="UHJL01000001">
    <property type="protein sequence ID" value="SUQ19243.1"/>
    <property type="molecule type" value="Genomic_DNA"/>
</dbReference>
<feature type="transmembrane region" description="Helical" evidence="1">
    <location>
        <begin position="117"/>
        <end position="144"/>
    </location>
</feature>
<protein>
    <submittedName>
        <fullName evidence="2">EpsG family protein</fullName>
    </submittedName>
</protein>
<organism evidence="2 3">
    <name type="scientific">Fibrobacter succinogenes</name>
    <name type="common">Bacteroides succinogenes</name>
    <dbReference type="NCBI Taxonomy" id="833"/>
    <lineage>
        <taxon>Bacteria</taxon>
        <taxon>Pseudomonadati</taxon>
        <taxon>Fibrobacterota</taxon>
        <taxon>Fibrobacteria</taxon>
        <taxon>Fibrobacterales</taxon>
        <taxon>Fibrobacteraceae</taxon>
        <taxon>Fibrobacter</taxon>
    </lineage>
</organism>
<dbReference type="Pfam" id="PF14897">
    <property type="entry name" value="EpsG"/>
    <property type="match status" value="1"/>
</dbReference>
<reference evidence="2 3" key="1">
    <citation type="submission" date="2017-08" db="EMBL/GenBank/DDBJ databases">
        <authorList>
            <person name="de Groot N.N."/>
        </authorList>
    </citation>
    <scope>NUCLEOTIDE SEQUENCE [LARGE SCALE GENOMIC DNA]</scope>
    <source>
        <strain evidence="2 3">HM2</strain>
    </source>
</reference>
<evidence type="ECO:0000313" key="3">
    <source>
        <dbReference type="Proteomes" id="UP000255423"/>
    </source>
</evidence>
<feature type="transmembrane region" description="Helical" evidence="1">
    <location>
        <begin position="58"/>
        <end position="81"/>
    </location>
</feature>
<keyword evidence="1" id="KW-0472">Membrane</keyword>
<accession>A0A380RUI3</accession>
<keyword evidence="1" id="KW-0812">Transmembrane</keyword>
<feature type="transmembrane region" description="Helical" evidence="1">
    <location>
        <begin position="270"/>
        <end position="296"/>
    </location>
</feature>
<evidence type="ECO:0000256" key="1">
    <source>
        <dbReference type="SAM" id="Phobius"/>
    </source>
</evidence>
<keyword evidence="1" id="KW-1133">Transmembrane helix</keyword>
<gene>
    <name evidence="2" type="ORF">SAMN05661053_0472</name>
</gene>